<dbReference type="GO" id="GO:0016787">
    <property type="term" value="F:hydrolase activity"/>
    <property type="evidence" value="ECO:0007669"/>
    <property type="project" value="UniProtKB-KW"/>
</dbReference>
<name>D8LWW6_BLAHO</name>
<dbReference type="PRINTS" id="PR00190">
    <property type="entry name" value="ACTIN"/>
</dbReference>
<comment type="catalytic activity">
    <reaction evidence="5">
        <text>ATP + H2O = ADP + phosphate + H(+)</text>
        <dbReference type="Rhea" id="RHEA:13065"/>
        <dbReference type="ChEBI" id="CHEBI:15377"/>
        <dbReference type="ChEBI" id="CHEBI:15378"/>
        <dbReference type="ChEBI" id="CHEBI:30616"/>
        <dbReference type="ChEBI" id="CHEBI:43474"/>
        <dbReference type="ChEBI" id="CHEBI:456216"/>
    </reaction>
</comment>
<evidence type="ECO:0000256" key="6">
    <source>
        <dbReference type="RuleBase" id="RU000487"/>
    </source>
</evidence>
<dbReference type="InterPro" id="IPR004000">
    <property type="entry name" value="Actin"/>
</dbReference>
<evidence type="ECO:0000313" key="8">
    <source>
        <dbReference type="Proteomes" id="UP000008312"/>
    </source>
</evidence>
<evidence type="ECO:0008006" key="9">
    <source>
        <dbReference type="Google" id="ProtNLM"/>
    </source>
</evidence>
<dbReference type="GeneID" id="24918315"/>
<dbReference type="FunFam" id="3.30.420.40:FF:000502">
    <property type="entry name" value="Actin-Related Proteins"/>
    <property type="match status" value="1"/>
</dbReference>
<dbReference type="Pfam" id="PF00022">
    <property type="entry name" value="Actin"/>
    <property type="match status" value="1"/>
</dbReference>
<dbReference type="SMART" id="SM00268">
    <property type="entry name" value="ACTIN"/>
    <property type="match status" value="1"/>
</dbReference>
<organism evidence="7">
    <name type="scientific">Blastocystis hominis</name>
    <dbReference type="NCBI Taxonomy" id="12968"/>
    <lineage>
        <taxon>Eukaryota</taxon>
        <taxon>Sar</taxon>
        <taxon>Stramenopiles</taxon>
        <taxon>Bigyra</taxon>
        <taxon>Opalozoa</taxon>
        <taxon>Opalinata</taxon>
        <taxon>Blastocystidae</taxon>
        <taxon>Blastocystis</taxon>
    </lineage>
</organism>
<dbReference type="GO" id="GO:0005524">
    <property type="term" value="F:ATP binding"/>
    <property type="evidence" value="ECO:0007669"/>
    <property type="project" value="UniProtKB-KW"/>
</dbReference>
<sequence>MKHGIVENWDLMESIWKHIYSKSQLGLDSREHPAFLSQAVLSPKTQSEKIAEIFFETFEVPALYIAPEPLLSLFASGRGTGLVLDIGEGVTTYFPVYDGFAITPHIRRVDLGGHEVTKYLQLLLRKAGHIFTTSSELEVVRQIKESCSECVTSETGVSLQGTTVDYVLPDGNVLKLGAERWECCESLFRPQNIGQESFGVSRDVFDTIMACDLELRKDLFSNVLLSGGVTLTRNFAKRVLDDLKKISPPNTTLRLFAPPERARSAWVGGCVLASLSPFNSMWITKEEYGMEGASCIHKKAMLLCVCLELVCGTRRKQQGNHQSEKQTNKQTIQ</sequence>
<evidence type="ECO:0000256" key="3">
    <source>
        <dbReference type="ARBA" id="ARBA00022801"/>
    </source>
</evidence>
<evidence type="ECO:0000256" key="2">
    <source>
        <dbReference type="ARBA" id="ARBA00022741"/>
    </source>
</evidence>
<protein>
    <recommendedName>
        <fullName evidence="9">Actin</fullName>
    </recommendedName>
</protein>
<dbReference type="SUPFAM" id="SSF53067">
    <property type="entry name" value="Actin-like ATPase domain"/>
    <property type="match status" value="2"/>
</dbReference>
<keyword evidence="4" id="KW-0067">ATP-binding</keyword>
<dbReference type="OrthoDB" id="5132116at2759"/>
<evidence type="ECO:0000256" key="4">
    <source>
        <dbReference type="ARBA" id="ARBA00022840"/>
    </source>
</evidence>
<reference evidence="7" key="1">
    <citation type="submission" date="2010-02" db="EMBL/GenBank/DDBJ databases">
        <title>Sequencing and annotation of the Blastocystis hominis genome.</title>
        <authorList>
            <person name="Wincker P."/>
        </authorList>
    </citation>
    <scope>NUCLEOTIDE SEQUENCE</scope>
    <source>
        <strain evidence="7">Singapore isolate B</strain>
    </source>
</reference>
<keyword evidence="2" id="KW-0547">Nucleotide-binding</keyword>
<comment type="similarity">
    <text evidence="1 6">Belongs to the actin family.</text>
</comment>
<evidence type="ECO:0000256" key="1">
    <source>
        <dbReference type="ARBA" id="ARBA00006752"/>
    </source>
</evidence>
<dbReference type="Proteomes" id="UP000008312">
    <property type="component" value="Unassembled WGS sequence"/>
</dbReference>
<dbReference type="Gene3D" id="3.30.420.40">
    <property type="match status" value="2"/>
</dbReference>
<dbReference type="AlphaFoldDB" id="D8LWW6"/>
<keyword evidence="3" id="KW-0378">Hydrolase</keyword>
<dbReference type="PANTHER" id="PTHR11937">
    <property type="entry name" value="ACTIN"/>
    <property type="match status" value="1"/>
</dbReference>
<dbReference type="Gene3D" id="3.90.640.10">
    <property type="entry name" value="Actin, Chain A, domain 4"/>
    <property type="match status" value="1"/>
</dbReference>
<dbReference type="OMA" id="ERITLCW"/>
<proteinExistence type="inferred from homology"/>
<evidence type="ECO:0000313" key="7">
    <source>
        <dbReference type="EMBL" id="CBK20761.2"/>
    </source>
</evidence>
<keyword evidence="8" id="KW-1185">Reference proteome</keyword>
<dbReference type="RefSeq" id="XP_012894809.1">
    <property type="nucleotide sequence ID" value="XM_013039355.1"/>
</dbReference>
<dbReference type="InterPro" id="IPR043129">
    <property type="entry name" value="ATPase_NBD"/>
</dbReference>
<accession>D8LWW6</accession>
<dbReference type="InParanoid" id="D8LWW6"/>
<dbReference type="FunFam" id="3.30.420.40:FF:000058">
    <property type="entry name" value="Putative actin-related protein 5"/>
    <property type="match status" value="1"/>
</dbReference>
<dbReference type="EMBL" id="FN668639">
    <property type="protein sequence ID" value="CBK20761.2"/>
    <property type="molecule type" value="Genomic_DNA"/>
</dbReference>
<gene>
    <name evidence="7" type="ORF">GSBLH_T00001034001</name>
</gene>
<evidence type="ECO:0000256" key="5">
    <source>
        <dbReference type="ARBA" id="ARBA00049360"/>
    </source>
</evidence>